<dbReference type="Gene3D" id="3.20.80.10">
    <property type="entry name" value="Regulatory factor, effector binding domain"/>
    <property type="match status" value="1"/>
</dbReference>
<dbReference type="PANTHER" id="PTHR11220">
    <property type="entry name" value="HEME-BINDING PROTEIN-RELATED"/>
    <property type="match status" value="1"/>
</dbReference>
<comment type="caution">
    <text evidence="1">The sequence shown here is derived from an EMBL/GenBank/DDBJ whole genome shotgun (WGS) entry which is preliminary data.</text>
</comment>
<dbReference type="Pfam" id="PF04832">
    <property type="entry name" value="SOUL"/>
    <property type="match status" value="1"/>
</dbReference>
<evidence type="ECO:0000313" key="2">
    <source>
        <dbReference type="Proteomes" id="UP000644693"/>
    </source>
</evidence>
<name>A0A919CLB4_9GAMM</name>
<reference evidence="1" key="1">
    <citation type="journal article" date="2014" name="Int. J. Syst. Evol. Microbiol.">
        <title>Complete genome sequence of Corynebacterium casei LMG S-19264T (=DSM 44701T), isolated from a smear-ripened cheese.</title>
        <authorList>
            <consortium name="US DOE Joint Genome Institute (JGI-PGF)"/>
            <person name="Walter F."/>
            <person name="Albersmeier A."/>
            <person name="Kalinowski J."/>
            <person name="Ruckert C."/>
        </authorList>
    </citation>
    <scope>NUCLEOTIDE SEQUENCE</scope>
    <source>
        <strain evidence="1">KCTC 23430</strain>
    </source>
</reference>
<dbReference type="SUPFAM" id="SSF55136">
    <property type="entry name" value="Probable bacterial effector-binding domain"/>
    <property type="match status" value="1"/>
</dbReference>
<keyword evidence="2" id="KW-1185">Reference proteome</keyword>
<dbReference type="PANTHER" id="PTHR11220:SF58">
    <property type="entry name" value="SOUL HEME-BINDING FAMILY PROTEIN"/>
    <property type="match status" value="1"/>
</dbReference>
<dbReference type="Proteomes" id="UP000644693">
    <property type="component" value="Unassembled WGS sequence"/>
</dbReference>
<gene>
    <name evidence="1" type="ORF">GCM10007053_24620</name>
</gene>
<protein>
    <submittedName>
        <fullName evidence="1">Heme-binding protein</fullName>
    </submittedName>
</protein>
<dbReference type="AlphaFoldDB" id="A0A919CLB4"/>
<sequence length="186" mass="20588">MFVKAIIPAVILFLISATVLSLEEPKYAAVQQLGEVEIRQYESTIQARTPMNDDVSDTQGFRALANYIFGGNDREQEIAMTAPVEIQLAEDGYMAFTLPSEFDMATLPEPDLANVTLLEVPGRRVAAIPFSGWATDGKVSEMTEKLMAVLAENEIETVGPPSVNQYDPPMTLPWNRRNEIIIEVLP</sequence>
<dbReference type="InterPro" id="IPR006917">
    <property type="entry name" value="SOUL_heme-bd"/>
</dbReference>
<accession>A0A919CLB4</accession>
<evidence type="ECO:0000313" key="1">
    <source>
        <dbReference type="EMBL" id="GHD36319.1"/>
    </source>
</evidence>
<proteinExistence type="predicted"/>
<reference evidence="1" key="2">
    <citation type="submission" date="2020-09" db="EMBL/GenBank/DDBJ databases">
        <authorList>
            <person name="Sun Q."/>
            <person name="Kim S."/>
        </authorList>
    </citation>
    <scope>NUCLEOTIDE SEQUENCE</scope>
    <source>
        <strain evidence="1">KCTC 23430</strain>
    </source>
</reference>
<dbReference type="InterPro" id="IPR011256">
    <property type="entry name" value="Reg_factor_effector_dom_sf"/>
</dbReference>
<dbReference type="EMBL" id="BMYM01000002">
    <property type="protein sequence ID" value="GHD36319.1"/>
    <property type="molecule type" value="Genomic_DNA"/>
</dbReference>
<dbReference type="RefSeq" id="WP_189478078.1">
    <property type="nucleotide sequence ID" value="NZ_BMYM01000002.1"/>
</dbReference>
<organism evidence="1 2">
    <name type="scientific">Parahalioglobus pacificus</name>
    <dbReference type="NCBI Taxonomy" id="930806"/>
    <lineage>
        <taxon>Bacteria</taxon>
        <taxon>Pseudomonadati</taxon>
        <taxon>Pseudomonadota</taxon>
        <taxon>Gammaproteobacteria</taxon>
        <taxon>Cellvibrionales</taxon>
        <taxon>Halieaceae</taxon>
        <taxon>Parahalioglobus</taxon>
    </lineage>
</organism>